<organism evidence="1 2">
    <name type="scientific">[Clostridium] citroniae WAL-17108</name>
    <dbReference type="NCBI Taxonomy" id="742733"/>
    <lineage>
        <taxon>Bacteria</taxon>
        <taxon>Bacillati</taxon>
        <taxon>Bacillota</taxon>
        <taxon>Clostridia</taxon>
        <taxon>Lachnospirales</taxon>
        <taxon>Lachnospiraceae</taxon>
        <taxon>Enterocloster</taxon>
    </lineage>
</organism>
<dbReference type="Proteomes" id="UP000003763">
    <property type="component" value="Unassembled WGS sequence"/>
</dbReference>
<dbReference type="RefSeq" id="WP_007859619.1">
    <property type="nucleotide sequence ID" value="NZ_JH376420.1"/>
</dbReference>
<reference evidence="1 2" key="1">
    <citation type="submission" date="2011-08" db="EMBL/GenBank/DDBJ databases">
        <title>The Genome Sequence of Clostridium citroniae WAL-17108.</title>
        <authorList>
            <consortium name="The Broad Institute Genome Sequencing Platform"/>
            <person name="Earl A."/>
            <person name="Ward D."/>
            <person name="Feldgarden M."/>
            <person name="Gevers D."/>
            <person name="Finegold S.M."/>
            <person name="Summanen P.H."/>
            <person name="Molitoris D.R."/>
            <person name="Vaisanen M.L."/>
            <person name="Daigneault M."/>
            <person name="Allen-Vercoe E."/>
            <person name="Young S.K."/>
            <person name="Zeng Q."/>
            <person name="Gargeya S."/>
            <person name="Fitzgerald M."/>
            <person name="Haas B."/>
            <person name="Abouelleil A."/>
            <person name="Alvarado L."/>
            <person name="Arachchi H.M."/>
            <person name="Berlin A."/>
            <person name="Brown A."/>
            <person name="Chapman S.B."/>
            <person name="Chen Z."/>
            <person name="Dunbar C."/>
            <person name="Freedman E."/>
            <person name="Gearin G."/>
            <person name="Gellesch M."/>
            <person name="Goldberg J."/>
            <person name="Griggs A."/>
            <person name="Gujja S."/>
            <person name="Heiman D."/>
            <person name="Howarth C."/>
            <person name="Larson L."/>
            <person name="Lui A."/>
            <person name="MacDonald P.J.P."/>
            <person name="Montmayeur A."/>
            <person name="Murphy C."/>
            <person name="Neiman D."/>
            <person name="Pearson M."/>
            <person name="Priest M."/>
            <person name="Roberts A."/>
            <person name="Saif S."/>
            <person name="Shea T."/>
            <person name="Shenoy N."/>
            <person name="Sisk P."/>
            <person name="Stolte C."/>
            <person name="Sykes S."/>
            <person name="Wortman J."/>
            <person name="Nusbaum C."/>
            <person name="Birren B."/>
        </authorList>
    </citation>
    <scope>NUCLEOTIDE SEQUENCE [LARGE SCALE GENOMIC DNA]</scope>
    <source>
        <strain evidence="1 2">WAL-17108</strain>
    </source>
</reference>
<proteinExistence type="predicted"/>
<evidence type="ECO:0000313" key="1">
    <source>
        <dbReference type="EMBL" id="EHE99996.1"/>
    </source>
</evidence>
<sequence length="129" mass="14677">MTKKLKEMNIELASNYADELKMLVYSLCEDIKDSESMTDAWNKIDRFYKDAEAMRNKQKCTGSKSFSILTDDVDGHTKYLQGINLPIMVNTIWESEDNCKPSEVSEMHIGSVNGIQTLLITPEHISLPI</sequence>
<dbReference type="HOGENOM" id="CLU_1944983_0_0_9"/>
<protein>
    <submittedName>
        <fullName evidence="1">Uncharacterized protein</fullName>
    </submittedName>
</protein>
<name>G5HEN8_9FIRM</name>
<accession>G5HEN8</accession>
<dbReference type="EMBL" id="ADLJ01000007">
    <property type="protein sequence ID" value="EHE99996.1"/>
    <property type="molecule type" value="Genomic_DNA"/>
</dbReference>
<comment type="caution">
    <text evidence="1">The sequence shown here is derived from an EMBL/GenBank/DDBJ whole genome shotgun (WGS) entry which is preliminary data.</text>
</comment>
<dbReference type="AlphaFoldDB" id="G5HEN8"/>
<gene>
    <name evidence="1" type="ORF">HMPREF9469_00911</name>
</gene>
<evidence type="ECO:0000313" key="2">
    <source>
        <dbReference type="Proteomes" id="UP000003763"/>
    </source>
</evidence>